<protein>
    <submittedName>
        <fullName evidence="2">Uncharacterized protein</fullName>
    </submittedName>
</protein>
<feature type="transmembrane region" description="Helical" evidence="1">
    <location>
        <begin position="48"/>
        <end position="69"/>
    </location>
</feature>
<keyword evidence="1" id="KW-1133">Transmembrane helix</keyword>
<dbReference type="EMBL" id="BAAADD010000001">
    <property type="protein sequence ID" value="GAA0559543.1"/>
    <property type="molecule type" value="Genomic_DNA"/>
</dbReference>
<sequence>MAKAWFSPKRYGYGSGLPCSWEGWLVLAVYLIAVPLGVVPALRYLPHWAAMAVWFAYVAVLTIAFILIAKARTEGGWRWRDGSE</sequence>
<name>A0ABP3P4Y7_9PROT</name>
<reference evidence="3" key="1">
    <citation type="journal article" date="2019" name="Int. J. Syst. Evol. Microbiol.">
        <title>The Global Catalogue of Microorganisms (GCM) 10K type strain sequencing project: providing services to taxonomists for standard genome sequencing and annotation.</title>
        <authorList>
            <consortium name="The Broad Institute Genomics Platform"/>
            <consortium name="The Broad Institute Genome Sequencing Center for Infectious Disease"/>
            <person name="Wu L."/>
            <person name="Ma J."/>
        </authorList>
    </citation>
    <scope>NUCLEOTIDE SEQUENCE [LARGE SCALE GENOMIC DNA]</scope>
    <source>
        <strain evidence="3">JCM 15089</strain>
    </source>
</reference>
<evidence type="ECO:0000313" key="3">
    <source>
        <dbReference type="Proteomes" id="UP001499951"/>
    </source>
</evidence>
<keyword evidence="1" id="KW-0472">Membrane</keyword>
<dbReference type="Proteomes" id="UP001499951">
    <property type="component" value="Unassembled WGS sequence"/>
</dbReference>
<keyword evidence="1" id="KW-0812">Transmembrane</keyword>
<organism evidence="2 3">
    <name type="scientific">Rhizomicrobium electricum</name>
    <dbReference type="NCBI Taxonomy" id="480070"/>
    <lineage>
        <taxon>Bacteria</taxon>
        <taxon>Pseudomonadati</taxon>
        <taxon>Pseudomonadota</taxon>
        <taxon>Alphaproteobacteria</taxon>
        <taxon>Micropepsales</taxon>
        <taxon>Micropepsaceae</taxon>
        <taxon>Rhizomicrobium</taxon>
    </lineage>
</organism>
<comment type="caution">
    <text evidence="2">The sequence shown here is derived from an EMBL/GenBank/DDBJ whole genome shotgun (WGS) entry which is preliminary data.</text>
</comment>
<dbReference type="RefSeq" id="WP_166931278.1">
    <property type="nucleotide sequence ID" value="NZ_BAAADD010000001.1"/>
</dbReference>
<accession>A0ABP3P4Y7</accession>
<evidence type="ECO:0000256" key="1">
    <source>
        <dbReference type="SAM" id="Phobius"/>
    </source>
</evidence>
<gene>
    <name evidence="2" type="ORF">GCM10008942_05030</name>
</gene>
<feature type="transmembrane region" description="Helical" evidence="1">
    <location>
        <begin position="21"/>
        <end position="42"/>
    </location>
</feature>
<evidence type="ECO:0000313" key="2">
    <source>
        <dbReference type="EMBL" id="GAA0559543.1"/>
    </source>
</evidence>
<proteinExistence type="predicted"/>
<keyword evidence="3" id="KW-1185">Reference proteome</keyword>